<protein>
    <submittedName>
        <fullName evidence="2">Uncharacterized protein</fullName>
    </submittedName>
</protein>
<reference evidence="2 3" key="1">
    <citation type="submission" date="2021-06" db="EMBL/GenBank/DDBJ databases">
        <title>Caerostris darwini draft genome.</title>
        <authorList>
            <person name="Kono N."/>
            <person name="Arakawa K."/>
        </authorList>
    </citation>
    <scope>NUCLEOTIDE SEQUENCE [LARGE SCALE GENOMIC DNA]</scope>
</reference>
<sequence>MRPEETTRGKLQRPRHLPGPLDMFEFRTRGTFSPGNQSPLREINWKTPNAMHTHAPQRNSGVCAPRNKKRKTVYIHKIN</sequence>
<organism evidence="2 3">
    <name type="scientific">Caerostris darwini</name>
    <dbReference type="NCBI Taxonomy" id="1538125"/>
    <lineage>
        <taxon>Eukaryota</taxon>
        <taxon>Metazoa</taxon>
        <taxon>Ecdysozoa</taxon>
        <taxon>Arthropoda</taxon>
        <taxon>Chelicerata</taxon>
        <taxon>Arachnida</taxon>
        <taxon>Araneae</taxon>
        <taxon>Araneomorphae</taxon>
        <taxon>Entelegynae</taxon>
        <taxon>Araneoidea</taxon>
        <taxon>Araneidae</taxon>
        <taxon>Caerostris</taxon>
    </lineage>
</organism>
<gene>
    <name evidence="2" type="ORF">CDAR_241021</name>
</gene>
<dbReference type="EMBL" id="BPLQ01009579">
    <property type="protein sequence ID" value="GIY44876.1"/>
    <property type="molecule type" value="Genomic_DNA"/>
</dbReference>
<evidence type="ECO:0000256" key="1">
    <source>
        <dbReference type="SAM" id="MobiDB-lite"/>
    </source>
</evidence>
<name>A0AAV4THG0_9ARAC</name>
<keyword evidence="3" id="KW-1185">Reference proteome</keyword>
<evidence type="ECO:0000313" key="3">
    <source>
        <dbReference type="Proteomes" id="UP001054837"/>
    </source>
</evidence>
<comment type="caution">
    <text evidence="2">The sequence shown here is derived from an EMBL/GenBank/DDBJ whole genome shotgun (WGS) entry which is preliminary data.</text>
</comment>
<feature type="compositionally biased region" description="Polar residues" evidence="1">
    <location>
        <begin position="30"/>
        <end position="39"/>
    </location>
</feature>
<feature type="region of interest" description="Disordered" evidence="1">
    <location>
        <begin position="1"/>
        <end position="79"/>
    </location>
</feature>
<evidence type="ECO:0000313" key="2">
    <source>
        <dbReference type="EMBL" id="GIY44876.1"/>
    </source>
</evidence>
<dbReference type="AlphaFoldDB" id="A0AAV4THG0"/>
<proteinExistence type="predicted"/>
<dbReference type="Proteomes" id="UP001054837">
    <property type="component" value="Unassembled WGS sequence"/>
</dbReference>
<accession>A0AAV4THG0</accession>
<feature type="compositionally biased region" description="Basic residues" evidence="1">
    <location>
        <begin position="66"/>
        <end position="79"/>
    </location>
</feature>